<evidence type="ECO:0000313" key="3">
    <source>
        <dbReference type="EMBL" id="MPN20057.1"/>
    </source>
</evidence>
<dbReference type="Gene3D" id="3.50.50.60">
    <property type="entry name" value="FAD/NAD(P)-binding domain"/>
    <property type="match status" value="1"/>
</dbReference>
<protein>
    <submittedName>
        <fullName evidence="3">Pseudooxynicotine oxidase</fullName>
        <ecNumber evidence="3">1.4.3.24</ecNumber>
    </submittedName>
</protein>
<gene>
    <name evidence="3" type="primary">pao</name>
    <name evidence="3" type="ORF">SDC9_167433</name>
</gene>
<proteinExistence type="inferred from homology"/>
<evidence type="ECO:0000259" key="2">
    <source>
        <dbReference type="Pfam" id="PF01593"/>
    </source>
</evidence>
<comment type="similarity">
    <text evidence="1">Belongs to the flavin monoamine oxidase family.</text>
</comment>
<accession>A0A645FZS0</accession>
<name>A0A645FZS0_9ZZZZ</name>
<dbReference type="EMBL" id="VSSQ01067711">
    <property type="protein sequence ID" value="MPN20057.1"/>
    <property type="molecule type" value="Genomic_DNA"/>
</dbReference>
<keyword evidence="3" id="KW-0560">Oxidoreductase</keyword>
<dbReference type="AlphaFoldDB" id="A0A645FZS0"/>
<dbReference type="InterPro" id="IPR002937">
    <property type="entry name" value="Amino_oxidase"/>
</dbReference>
<feature type="domain" description="Amine oxidase" evidence="2">
    <location>
        <begin position="1"/>
        <end position="219"/>
    </location>
</feature>
<reference evidence="3" key="1">
    <citation type="submission" date="2019-08" db="EMBL/GenBank/DDBJ databases">
        <authorList>
            <person name="Kucharzyk K."/>
            <person name="Murdoch R.W."/>
            <person name="Higgins S."/>
            <person name="Loffler F."/>
        </authorList>
    </citation>
    <scope>NUCLEOTIDE SEQUENCE</scope>
</reference>
<comment type="caution">
    <text evidence="3">The sequence shown here is derived from an EMBL/GenBank/DDBJ whole genome shotgun (WGS) entry which is preliminary data.</text>
</comment>
<dbReference type="EC" id="1.4.3.24" evidence="3"/>
<dbReference type="SUPFAM" id="SSF51905">
    <property type="entry name" value="FAD/NAD(P)-binding domain"/>
    <property type="match status" value="1"/>
</dbReference>
<dbReference type="InterPro" id="IPR050703">
    <property type="entry name" value="Flavin_MAO"/>
</dbReference>
<dbReference type="PANTHER" id="PTHR43563:SF1">
    <property type="entry name" value="AMINE OXIDASE [FLAVIN-CONTAINING] B"/>
    <property type="match status" value="1"/>
</dbReference>
<dbReference type="InterPro" id="IPR036188">
    <property type="entry name" value="FAD/NAD-bd_sf"/>
</dbReference>
<dbReference type="PANTHER" id="PTHR43563">
    <property type="entry name" value="AMINE OXIDASE"/>
    <property type="match status" value="1"/>
</dbReference>
<dbReference type="Gene3D" id="3.90.660.10">
    <property type="match status" value="1"/>
</dbReference>
<dbReference type="Pfam" id="PF01593">
    <property type="entry name" value="Amino_oxidase"/>
    <property type="match status" value="1"/>
</dbReference>
<organism evidence="3">
    <name type="scientific">bioreactor metagenome</name>
    <dbReference type="NCBI Taxonomy" id="1076179"/>
    <lineage>
        <taxon>unclassified sequences</taxon>
        <taxon>metagenomes</taxon>
        <taxon>ecological metagenomes</taxon>
    </lineage>
</organism>
<evidence type="ECO:0000256" key="1">
    <source>
        <dbReference type="ARBA" id="ARBA00005995"/>
    </source>
</evidence>
<dbReference type="GO" id="GO:0016491">
    <property type="term" value="F:oxidoreductase activity"/>
    <property type="evidence" value="ECO:0007669"/>
    <property type="project" value="UniProtKB-KW"/>
</dbReference>
<sequence>MRGLYEAIAADVAAPIHLNTPIVRIEHAADSAILHPAAGEPVVADAVIVTAPLGALGQIEFVPPLGPARRELVEQGYLSKGFKIWIKVAGRQSLIAGAPSDHPITLVRSEYVADDSTILVGFGPDHTRVDLTDVTVVQEMLDRWCPGLEVLEVSGHDWTADQWSGQTWATLRSGQFVDGWSRFLGADSRLRFAGADWAKGWNGVVVDGAIESAITTARATLADLGIPAPGDVRSTG</sequence>